<reference evidence="2 3" key="1">
    <citation type="submission" date="2023-08" db="EMBL/GenBank/DDBJ databases">
        <authorList>
            <person name="Folkvardsen B D."/>
            <person name="Norman A."/>
        </authorList>
    </citation>
    <scope>NUCLEOTIDE SEQUENCE [LARGE SCALE GENOMIC DNA]</scope>
    <source>
        <strain evidence="2 3">Mu0053</strain>
    </source>
</reference>
<dbReference type="Proteomes" id="UP001190465">
    <property type="component" value="Chromosome"/>
</dbReference>
<evidence type="ECO:0000259" key="1">
    <source>
        <dbReference type="PROSITE" id="PS51819"/>
    </source>
</evidence>
<keyword evidence="3" id="KW-1185">Reference proteome</keyword>
<evidence type="ECO:0000313" key="3">
    <source>
        <dbReference type="Proteomes" id="UP001190465"/>
    </source>
</evidence>
<gene>
    <name evidence="2" type="ORF">MU0053_004270</name>
</gene>
<sequence>MSTALSTADLYHVGIVVTDFDGALQRLAAAGGYQWTQTMEYTVPVVTADGPAEIPFKLAYSLEAPHLEVLQEVPGSPWVSAPRNAVHHLGYWADDVAATGAELERVGYRQEVRAAGDEPVFAYYLDPLGVRIELVNRAMFGDWDGFLQTMARPAD</sequence>
<protein>
    <submittedName>
        <fullName evidence="2">VOC family protein</fullName>
    </submittedName>
</protein>
<organism evidence="2 3">
    <name type="scientific">[Mycobacterium] burgundiense</name>
    <dbReference type="NCBI Taxonomy" id="3064286"/>
    <lineage>
        <taxon>Bacteria</taxon>
        <taxon>Bacillati</taxon>
        <taxon>Actinomycetota</taxon>
        <taxon>Actinomycetes</taxon>
        <taxon>Mycobacteriales</taxon>
        <taxon>Mycobacteriaceae</taxon>
        <taxon>Mycolicibacterium</taxon>
    </lineage>
</organism>
<feature type="domain" description="VOC" evidence="1">
    <location>
        <begin position="9"/>
        <end position="137"/>
    </location>
</feature>
<name>A0ABM9M3L9_9MYCO</name>
<dbReference type="InterPro" id="IPR029068">
    <property type="entry name" value="Glyas_Bleomycin-R_OHBP_Dase"/>
</dbReference>
<accession>A0ABM9M3L9</accession>
<dbReference type="PROSITE" id="PS51819">
    <property type="entry name" value="VOC"/>
    <property type="match status" value="1"/>
</dbReference>
<evidence type="ECO:0000313" key="2">
    <source>
        <dbReference type="EMBL" id="CAJ1509695.1"/>
    </source>
</evidence>
<dbReference type="InterPro" id="IPR037523">
    <property type="entry name" value="VOC_core"/>
</dbReference>
<dbReference type="EMBL" id="OY726397">
    <property type="protein sequence ID" value="CAJ1509695.1"/>
    <property type="molecule type" value="Genomic_DNA"/>
</dbReference>
<dbReference type="RefSeq" id="WP_308479577.1">
    <property type="nucleotide sequence ID" value="NZ_OY726397.1"/>
</dbReference>
<dbReference type="SUPFAM" id="SSF54593">
    <property type="entry name" value="Glyoxalase/Bleomycin resistance protein/Dihydroxybiphenyl dioxygenase"/>
    <property type="match status" value="1"/>
</dbReference>
<dbReference type="Pfam" id="PF13669">
    <property type="entry name" value="Glyoxalase_4"/>
    <property type="match status" value="1"/>
</dbReference>
<proteinExistence type="predicted"/>
<dbReference type="Gene3D" id="3.10.180.10">
    <property type="entry name" value="2,3-Dihydroxybiphenyl 1,2-Dioxygenase, domain 1"/>
    <property type="match status" value="1"/>
</dbReference>